<protein>
    <submittedName>
        <fullName evidence="2">Putative NADH dehydrogenase</fullName>
    </submittedName>
</protein>
<name>A0A2G8KVY1_STIJA</name>
<dbReference type="Pfam" id="PF06784">
    <property type="entry name" value="UPF0240"/>
    <property type="match status" value="1"/>
</dbReference>
<dbReference type="OrthoDB" id="2434756at2759"/>
<dbReference type="PANTHER" id="PTHR13338:SF4">
    <property type="entry name" value="NADH DEHYDROGENASE [UBIQUINONE] 1 ALPHA SUBCOMPLEX ASSEMBLY FACTOR 4"/>
    <property type="match status" value="1"/>
</dbReference>
<organism evidence="2 3">
    <name type="scientific">Stichopus japonicus</name>
    <name type="common">Sea cucumber</name>
    <dbReference type="NCBI Taxonomy" id="307972"/>
    <lineage>
        <taxon>Eukaryota</taxon>
        <taxon>Metazoa</taxon>
        <taxon>Echinodermata</taxon>
        <taxon>Eleutherozoa</taxon>
        <taxon>Echinozoa</taxon>
        <taxon>Holothuroidea</taxon>
        <taxon>Aspidochirotacea</taxon>
        <taxon>Aspidochirotida</taxon>
        <taxon>Stichopodidae</taxon>
        <taxon>Apostichopus</taxon>
    </lineage>
</organism>
<keyword evidence="3" id="KW-1185">Reference proteome</keyword>
<evidence type="ECO:0000313" key="2">
    <source>
        <dbReference type="EMBL" id="PIK52070.1"/>
    </source>
</evidence>
<evidence type="ECO:0000256" key="1">
    <source>
        <dbReference type="SAM" id="MobiDB-lite"/>
    </source>
</evidence>
<dbReference type="AlphaFoldDB" id="A0A2G8KVY1"/>
<feature type="compositionally biased region" description="Basic and acidic residues" evidence="1">
    <location>
        <begin position="182"/>
        <end position="191"/>
    </location>
</feature>
<reference evidence="2 3" key="1">
    <citation type="journal article" date="2017" name="PLoS Biol.">
        <title>The sea cucumber genome provides insights into morphological evolution and visceral regeneration.</title>
        <authorList>
            <person name="Zhang X."/>
            <person name="Sun L."/>
            <person name="Yuan J."/>
            <person name="Sun Y."/>
            <person name="Gao Y."/>
            <person name="Zhang L."/>
            <person name="Li S."/>
            <person name="Dai H."/>
            <person name="Hamel J.F."/>
            <person name="Liu C."/>
            <person name="Yu Y."/>
            <person name="Liu S."/>
            <person name="Lin W."/>
            <person name="Guo K."/>
            <person name="Jin S."/>
            <person name="Xu P."/>
            <person name="Storey K.B."/>
            <person name="Huan P."/>
            <person name="Zhang T."/>
            <person name="Zhou Y."/>
            <person name="Zhang J."/>
            <person name="Lin C."/>
            <person name="Li X."/>
            <person name="Xing L."/>
            <person name="Huo D."/>
            <person name="Sun M."/>
            <person name="Wang L."/>
            <person name="Mercier A."/>
            <person name="Li F."/>
            <person name="Yang H."/>
            <person name="Xiang J."/>
        </authorList>
    </citation>
    <scope>NUCLEOTIDE SEQUENCE [LARGE SCALE GENOMIC DNA]</scope>
    <source>
        <strain evidence="2">Shaxun</strain>
        <tissue evidence="2">Muscle</tissue>
    </source>
</reference>
<dbReference type="PANTHER" id="PTHR13338">
    <property type="entry name" value="UPF0240 PROTEIN"/>
    <property type="match status" value="1"/>
</dbReference>
<dbReference type="STRING" id="307972.A0A2G8KVY1"/>
<dbReference type="EMBL" id="MRZV01000344">
    <property type="protein sequence ID" value="PIK52070.1"/>
    <property type="molecule type" value="Genomic_DNA"/>
</dbReference>
<dbReference type="Proteomes" id="UP000230750">
    <property type="component" value="Unassembled WGS sequence"/>
</dbReference>
<gene>
    <name evidence="2" type="ORF">BSL78_11022</name>
</gene>
<proteinExistence type="predicted"/>
<accession>A0A2G8KVY1</accession>
<sequence>MGNVFRRGWRNFNVENRAHKFIEKHSDKPLAPPKYPESQKMVQHVEEKGFPKAMQEHLQKNAQLLDRLKDVKVDSTDVEGKSLGIEIDKDIPSEAERSLPLSRSGDGRPDLFPDEVPAGRISVQKAMELLAKHKQDKEKWTAERLAQDCKLDLTDTENILDNFQAFKIIPQNPNDPNPKLPIYEKRQLSAD</sequence>
<dbReference type="GO" id="GO:0032981">
    <property type="term" value="P:mitochondrial respiratory chain complex I assembly"/>
    <property type="evidence" value="ECO:0007669"/>
    <property type="project" value="InterPro"/>
</dbReference>
<feature type="region of interest" description="Disordered" evidence="1">
    <location>
        <begin position="170"/>
        <end position="191"/>
    </location>
</feature>
<dbReference type="InterPro" id="IPR009622">
    <property type="entry name" value="NDUFAF4"/>
</dbReference>
<comment type="caution">
    <text evidence="2">The sequence shown here is derived from an EMBL/GenBank/DDBJ whole genome shotgun (WGS) entry which is preliminary data.</text>
</comment>
<evidence type="ECO:0000313" key="3">
    <source>
        <dbReference type="Proteomes" id="UP000230750"/>
    </source>
</evidence>
<dbReference type="GO" id="GO:0005739">
    <property type="term" value="C:mitochondrion"/>
    <property type="evidence" value="ECO:0007669"/>
    <property type="project" value="TreeGrafter"/>
</dbReference>